<feature type="region of interest" description="Disordered" evidence="1">
    <location>
        <begin position="386"/>
        <end position="408"/>
    </location>
</feature>
<dbReference type="Proteomes" id="UP000663888">
    <property type="component" value="Unassembled WGS sequence"/>
</dbReference>
<proteinExistence type="predicted"/>
<gene>
    <name evidence="2" type="ORF">RDB_LOCUS124863</name>
</gene>
<feature type="region of interest" description="Disordered" evidence="1">
    <location>
        <begin position="33"/>
        <end position="65"/>
    </location>
</feature>
<name>A0A8H3CCL4_9AGAM</name>
<feature type="non-terminal residue" evidence="2">
    <location>
        <position position="1"/>
    </location>
</feature>
<evidence type="ECO:0000313" key="2">
    <source>
        <dbReference type="EMBL" id="CAE6481059.1"/>
    </source>
</evidence>
<reference evidence="2" key="1">
    <citation type="submission" date="2021-01" db="EMBL/GenBank/DDBJ databases">
        <authorList>
            <person name="Kaushik A."/>
        </authorList>
    </citation>
    <scope>NUCLEOTIDE SEQUENCE</scope>
    <source>
        <strain evidence="2">AG4-R118</strain>
    </source>
</reference>
<protein>
    <submittedName>
        <fullName evidence="2">Uncharacterized protein</fullName>
    </submittedName>
</protein>
<sequence>RHPDLNQRVKWSPVWEAASNMAWALAWDDRCDKAENSPVSPSGAREIQMHGNRPHTETGATQTPNPLDIHELTRIILGLFNRSQVEVANPNKDSTKPDLQRLSKVAWTEVYNSYPDMDQHGREAFEALKTEIGKMDKETSSYWQDRYVKVFKSTMEATWRNCWEKTWEKVMNDTLSELDGWKRSASTDTRNTAPNFNADIRSLESYTALQHYLKGTKLGENYWSIRSAFKASNLLNRVLDHSITLCYERVMSIRYFPDRPYDVSTPNPGSKFEGLAKVMQQDREEPLTYKQLQELIQRLACTNRYRGPRFPDKYAPIEKMEAIWKKSDLIDRNPNFMISNDTKQTLSGRKSQIKPSFQKTPPMTLTRVRARYMWEKLLSDLGARKHNPQVTTSAQSIGIDSAAENAQT</sequence>
<dbReference type="EMBL" id="CAJMWX010001327">
    <property type="protein sequence ID" value="CAE6481059.1"/>
    <property type="molecule type" value="Genomic_DNA"/>
</dbReference>
<evidence type="ECO:0000313" key="3">
    <source>
        <dbReference type="Proteomes" id="UP000663888"/>
    </source>
</evidence>
<comment type="caution">
    <text evidence="2">The sequence shown here is derived from an EMBL/GenBank/DDBJ whole genome shotgun (WGS) entry which is preliminary data.</text>
</comment>
<dbReference type="AlphaFoldDB" id="A0A8H3CCL4"/>
<feature type="compositionally biased region" description="Polar residues" evidence="1">
    <location>
        <begin position="388"/>
        <end position="408"/>
    </location>
</feature>
<organism evidence="2 3">
    <name type="scientific">Rhizoctonia solani</name>
    <dbReference type="NCBI Taxonomy" id="456999"/>
    <lineage>
        <taxon>Eukaryota</taxon>
        <taxon>Fungi</taxon>
        <taxon>Dikarya</taxon>
        <taxon>Basidiomycota</taxon>
        <taxon>Agaricomycotina</taxon>
        <taxon>Agaricomycetes</taxon>
        <taxon>Cantharellales</taxon>
        <taxon>Ceratobasidiaceae</taxon>
        <taxon>Rhizoctonia</taxon>
    </lineage>
</organism>
<evidence type="ECO:0000256" key="1">
    <source>
        <dbReference type="SAM" id="MobiDB-lite"/>
    </source>
</evidence>
<accession>A0A8H3CCL4</accession>